<evidence type="ECO:0000259" key="5">
    <source>
        <dbReference type="PROSITE" id="PS50871"/>
    </source>
</evidence>
<proteinExistence type="predicted"/>
<organism evidence="6 7">
    <name type="scientific">Pinctada imbricata</name>
    <name type="common">Atlantic pearl-oyster</name>
    <name type="synonym">Pinctada martensii</name>
    <dbReference type="NCBI Taxonomy" id="66713"/>
    <lineage>
        <taxon>Eukaryota</taxon>
        <taxon>Metazoa</taxon>
        <taxon>Spiralia</taxon>
        <taxon>Lophotrochozoa</taxon>
        <taxon>Mollusca</taxon>
        <taxon>Bivalvia</taxon>
        <taxon>Autobranchia</taxon>
        <taxon>Pteriomorphia</taxon>
        <taxon>Pterioida</taxon>
        <taxon>Pterioidea</taxon>
        <taxon>Pteriidae</taxon>
        <taxon>Pinctada</taxon>
    </lineage>
</organism>
<dbReference type="PANTHER" id="PTHR22923:SF116">
    <property type="entry name" value="C1Q DOMAIN-CONTAINING PROTEIN"/>
    <property type="match status" value="1"/>
</dbReference>
<dbReference type="InterPro" id="IPR001073">
    <property type="entry name" value="C1q_dom"/>
</dbReference>
<evidence type="ECO:0000256" key="3">
    <source>
        <dbReference type="ARBA" id="ARBA00022729"/>
    </source>
</evidence>
<feature type="compositionally biased region" description="Low complexity" evidence="4">
    <location>
        <begin position="279"/>
        <end position="297"/>
    </location>
</feature>
<dbReference type="InterPro" id="IPR008983">
    <property type="entry name" value="Tumour_necrosis_fac-like_dom"/>
</dbReference>
<feature type="domain" description="C1q" evidence="5">
    <location>
        <begin position="1343"/>
        <end position="1477"/>
    </location>
</feature>
<feature type="region of interest" description="Disordered" evidence="4">
    <location>
        <begin position="1154"/>
        <end position="1185"/>
    </location>
</feature>
<feature type="region of interest" description="Disordered" evidence="4">
    <location>
        <begin position="965"/>
        <end position="991"/>
    </location>
</feature>
<dbReference type="PANTHER" id="PTHR22923">
    <property type="entry name" value="CEREBELLIN-RELATED"/>
    <property type="match status" value="1"/>
</dbReference>
<dbReference type="Pfam" id="PF00386">
    <property type="entry name" value="C1q"/>
    <property type="match status" value="1"/>
</dbReference>
<feature type="region of interest" description="Disordered" evidence="4">
    <location>
        <begin position="712"/>
        <end position="736"/>
    </location>
</feature>
<evidence type="ECO:0000313" key="6">
    <source>
        <dbReference type="EMBL" id="KAK3088831.1"/>
    </source>
</evidence>
<dbReference type="GO" id="GO:0005576">
    <property type="term" value="C:extracellular region"/>
    <property type="evidence" value="ECO:0007669"/>
    <property type="project" value="UniProtKB-SubCell"/>
</dbReference>
<comment type="caution">
    <text evidence="6">The sequence shown here is derived from an EMBL/GenBank/DDBJ whole genome shotgun (WGS) entry which is preliminary data.</text>
</comment>
<feature type="compositionally biased region" description="Acidic residues" evidence="4">
    <location>
        <begin position="973"/>
        <end position="991"/>
    </location>
</feature>
<feature type="region of interest" description="Disordered" evidence="4">
    <location>
        <begin position="1"/>
        <end position="22"/>
    </location>
</feature>
<feature type="region of interest" description="Disordered" evidence="4">
    <location>
        <begin position="1203"/>
        <end position="1222"/>
    </location>
</feature>
<protein>
    <recommendedName>
        <fullName evidence="5">C1q domain-containing protein</fullName>
    </recommendedName>
</protein>
<feature type="compositionally biased region" description="Polar residues" evidence="4">
    <location>
        <begin position="907"/>
        <end position="918"/>
    </location>
</feature>
<sequence>MESAKNFSNRSKNGHLLSGNLDISTSGKRSLPSYDQIIRDRNGMSKPWDEKVQNQNDYLLNSADLRYEESTRGRNNPFIPESSVEISFPYSSRRRSIERTKWLAYAKSLRPGLNRKGSSSSSSNSGDNRYWNHLTNYDSSSTGYSDELPPRPQSVQSDILHHHHRDALPSRPNSVLSEVIRTEDLYSPRPASVQSEIIHDAYGNHRYRNHKRYHSIQSLNRPSRRMFSSGLHVRFSDEVEEYRKAHLELEPTEISHYDKKIRELFDKRYKRKVKKRYSSESPTPTTSGSDSDDTVGPHTQHADLGSVHMGNLERSVQLDSPDIQSPTNDFADKFDSVNRSDILQQQAADDAEYNDHFHEEDSVMKDWNSPQFYRDFQYNMYLDRPAGQKLLHLANPSPPDSAIDLDSSSVQSALSLDLHLVPSANEIPSDIRLYPSAIKQTDLSLDRRQSSQVSDNTDSVIGQQRKPKNQSDINHSYLTSGFQIDSDVDSGISQEPSNNGLGLLWSSKQTPNGDLTPRPASAVPFLSHNGRIQQNNTSSDEDDSIMREIQQTHVDSLRNMISRNGIYGIAEDEVDDTDPSFGIEVVKDDKRIQENYLQKRNPTRFIIKKSVSSSRCRPQSAPTWGGSHQEFISNDSTLLRKEDHFMQREVVHNAGIGGTEQGDHGSQETDLRNYNEYNVSSVGYNEAEFLTETEGGYGGETFVLDRRKLSQASSSDASTLSNSRYSNQDGGSTWREMEGNVASLGGQKGRLNKEIEDEIRMQSRNYPSDEENEATQQREVNLSYGRSHSYDRNLEEIASEEFPEISDKSAKKKFHFNIFKTKRGKYRPEFASSTQTLTSILKKPKEHERSRLEMERCRSEGNLLEEHHVRGSYHGSVSAENLLSNDLYANQQVMRANNEMHDRECLPSNTSSKSTVAESSARKFPGSEINEIEKLTSAYPQLLSPEIFRNERPVAVKLDQSDIQQLDDMYGFSDEDDDDEDDEDDSYEDDDVSHAVYPAEIEEAANLPARDKVDYADTVMVYDNEGSIYERPLALSDKNSASLDSKRSAKSPTLCLSVRSDLNEVEGAHDEDEQNEHYQPMASERSDLIHNLQPIENIVTSVRDHGQPIESSIRSMSSDSLPQPIESDVRTMSNDSLPQPIGNEVRSISIDSLSQPMGSNVRSLSNDSSLSQPMENNKTSLSTNDLPVETNKKYMSTNNLQISDHQDSNHYTGKKGKPLKREFSFSEPNLYTITDEVSLDGDHEASSTLPDHRYRGGTPNTGLDMYGFPVQGPSEQPIREENYPSPPIRKVGDSDGPIGAEDGCCRLLETNPDGTQLIQLSRPQDGPIGLYIAKGNSKFTHAKKETLVAFLVFSSRRTISTHPGAVVFDRANVNIGHAYNTHTGIFTAPVSGIYSFSISLTGDNGDVHGYIKQMGYTMGYVYADDTRVFKHNRASLSVTLHCRKGDRVWFDWPDTGNQLIYGNDFTWFSGHLVHEDH</sequence>
<dbReference type="Proteomes" id="UP001186944">
    <property type="component" value="Unassembled WGS sequence"/>
</dbReference>
<reference evidence="6" key="1">
    <citation type="submission" date="2019-08" db="EMBL/GenBank/DDBJ databases">
        <title>The improved chromosome-level genome for the pearl oyster Pinctada fucata martensii using PacBio sequencing and Hi-C.</title>
        <authorList>
            <person name="Zheng Z."/>
        </authorList>
    </citation>
    <scope>NUCLEOTIDE SEQUENCE</scope>
    <source>
        <strain evidence="6">ZZ-2019</strain>
        <tissue evidence="6">Adductor muscle</tissue>
    </source>
</reference>
<dbReference type="Gene3D" id="2.60.120.40">
    <property type="match status" value="1"/>
</dbReference>
<dbReference type="SMART" id="SM00110">
    <property type="entry name" value="C1Q"/>
    <property type="match status" value="1"/>
</dbReference>
<comment type="subcellular location">
    <subcellularLocation>
        <location evidence="1">Secreted</location>
    </subcellularLocation>
</comment>
<evidence type="ECO:0000256" key="2">
    <source>
        <dbReference type="ARBA" id="ARBA00022525"/>
    </source>
</evidence>
<feature type="compositionally biased region" description="Polar residues" evidence="4">
    <location>
        <begin position="1"/>
        <end position="11"/>
    </location>
</feature>
<accession>A0AA88XNW2</accession>
<feature type="region of interest" description="Disordered" evidence="4">
    <location>
        <begin position="272"/>
        <end position="304"/>
    </location>
</feature>
<feature type="region of interest" description="Disordered" evidence="4">
    <location>
        <begin position="443"/>
        <end position="474"/>
    </location>
</feature>
<evidence type="ECO:0000313" key="7">
    <source>
        <dbReference type="Proteomes" id="UP001186944"/>
    </source>
</evidence>
<keyword evidence="3" id="KW-0732">Signal</keyword>
<feature type="compositionally biased region" description="Low complexity" evidence="4">
    <location>
        <begin position="712"/>
        <end position="723"/>
    </location>
</feature>
<keyword evidence="2" id="KW-0964">Secreted</keyword>
<evidence type="ECO:0000256" key="4">
    <source>
        <dbReference type="SAM" id="MobiDB-lite"/>
    </source>
</evidence>
<dbReference type="PROSITE" id="PS50871">
    <property type="entry name" value="C1Q"/>
    <property type="match status" value="1"/>
</dbReference>
<feature type="region of interest" description="Disordered" evidence="4">
    <location>
        <begin position="902"/>
        <end position="922"/>
    </location>
</feature>
<keyword evidence="7" id="KW-1185">Reference proteome</keyword>
<name>A0AA88XNW2_PINIB</name>
<dbReference type="InterPro" id="IPR050822">
    <property type="entry name" value="Cerebellin_Synaptic_Org"/>
</dbReference>
<gene>
    <name evidence="6" type="ORF">FSP39_024280</name>
</gene>
<feature type="compositionally biased region" description="Polar residues" evidence="4">
    <location>
        <begin position="450"/>
        <end position="462"/>
    </location>
</feature>
<evidence type="ECO:0000256" key="1">
    <source>
        <dbReference type="ARBA" id="ARBA00004613"/>
    </source>
</evidence>
<dbReference type="SUPFAM" id="SSF49842">
    <property type="entry name" value="TNF-like"/>
    <property type="match status" value="1"/>
</dbReference>
<dbReference type="EMBL" id="VSWD01000011">
    <property type="protein sequence ID" value="KAK3088831.1"/>
    <property type="molecule type" value="Genomic_DNA"/>
</dbReference>
<dbReference type="PRINTS" id="PR00007">
    <property type="entry name" value="COMPLEMNTC1Q"/>
</dbReference>